<keyword evidence="9" id="KW-0961">Cell wall biogenesis/degradation</keyword>
<evidence type="ECO:0000256" key="1">
    <source>
        <dbReference type="ARBA" id="ARBA00001947"/>
    </source>
</evidence>
<protein>
    <recommendedName>
        <fullName evidence="11">Murein endopeptidase K</fullName>
    </recommendedName>
</protein>
<dbReference type="PANTHER" id="PTHR37425">
    <property type="match status" value="1"/>
</dbReference>
<evidence type="ECO:0000313" key="13">
    <source>
        <dbReference type="Proteomes" id="UP000831607"/>
    </source>
</evidence>
<evidence type="ECO:0000256" key="10">
    <source>
        <dbReference type="ARBA" id="ARBA00093448"/>
    </source>
</evidence>
<accession>A0ABY4AL20</accession>
<gene>
    <name evidence="12" type="ORF">DHf2319_02830</name>
</gene>
<evidence type="ECO:0000256" key="9">
    <source>
        <dbReference type="ARBA" id="ARBA00023316"/>
    </source>
</evidence>
<evidence type="ECO:0000256" key="7">
    <source>
        <dbReference type="ARBA" id="ARBA00022833"/>
    </source>
</evidence>
<sequence>MTNRMKIHRRSLLRFGGAVVASVVSAPALAKLVNPIGRMGKDIHMSHLHTAEHIDLVFAVQDQYLNPALDKLNYFLRDHYSGDVGIMDPLLYDLMYQIRRDLGVRRPFQVISGYRSPETNEHLRTSRGGGVAKRSLHMDGKAIDVRLPGVPLKELRDAAIAQKVGGVGYYPKDGFVHIDTGNVRAWGS</sequence>
<evidence type="ECO:0000256" key="3">
    <source>
        <dbReference type="ARBA" id="ARBA00022670"/>
    </source>
</evidence>
<dbReference type="Pfam" id="PF05951">
    <property type="entry name" value="Peptidase_M15_2"/>
    <property type="match status" value="1"/>
</dbReference>
<comment type="pathway">
    <text evidence="2">Cell wall biogenesis; cell wall polysaccharide biosynthesis.</text>
</comment>
<keyword evidence="8" id="KW-0482">Metalloprotease</keyword>
<dbReference type="SUPFAM" id="SSF55166">
    <property type="entry name" value="Hedgehog/DD-peptidase"/>
    <property type="match status" value="1"/>
</dbReference>
<dbReference type="CDD" id="cd14844">
    <property type="entry name" value="Zn-DD-carboxypeptidase_like"/>
    <property type="match status" value="1"/>
</dbReference>
<proteinExistence type="inferred from homology"/>
<evidence type="ECO:0000256" key="4">
    <source>
        <dbReference type="ARBA" id="ARBA00022723"/>
    </source>
</evidence>
<keyword evidence="5" id="KW-0732">Signal</keyword>
<keyword evidence="13" id="KW-1185">Reference proteome</keyword>
<dbReference type="Proteomes" id="UP000831607">
    <property type="component" value="Chromosome"/>
</dbReference>
<organism evidence="12 13">
    <name type="scientific">Orrella daihaiensis</name>
    <dbReference type="NCBI Taxonomy" id="2782176"/>
    <lineage>
        <taxon>Bacteria</taxon>
        <taxon>Pseudomonadati</taxon>
        <taxon>Pseudomonadota</taxon>
        <taxon>Betaproteobacteria</taxon>
        <taxon>Burkholderiales</taxon>
        <taxon>Alcaligenaceae</taxon>
        <taxon>Orrella</taxon>
    </lineage>
</organism>
<reference evidence="12 13" key="1">
    <citation type="submission" date="2020-11" db="EMBL/GenBank/DDBJ databases">
        <title>Algicoccus daihaiensis sp.nov., isolated from Daihai Lake in Inner Mongolia.</title>
        <authorList>
            <person name="Kai J."/>
        </authorList>
    </citation>
    <scope>NUCLEOTIDE SEQUENCE [LARGE SCALE GENOMIC DNA]</scope>
    <source>
        <strain evidence="13">f23</strain>
    </source>
</reference>
<evidence type="ECO:0000313" key="12">
    <source>
        <dbReference type="EMBL" id="UOD50874.1"/>
    </source>
</evidence>
<dbReference type="InterPro" id="IPR006311">
    <property type="entry name" value="TAT_signal"/>
</dbReference>
<evidence type="ECO:0000256" key="5">
    <source>
        <dbReference type="ARBA" id="ARBA00022729"/>
    </source>
</evidence>
<dbReference type="PROSITE" id="PS51318">
    <property type="entry name" value="TAT"/>
    <property type="match status" value="1"/>
</dbReference>
<name>A0ABY4AL20_9BURK</name>
<evidence type="ECO:0000256" key="11">
    <source>
        <dbReference type="ARBA" id="ARBA00093666"/>
    </source>
</evidence>
<comment type="similarity">
    <text evidence="10">Belongs to the peptidase M15 family.</text>
</comment>
<dbReference type="InterPro" id="IPR009045">
    <property type="entry name" value="Zn_M74/Hedgehog-like"/>
</dbReference>
<comment type="cofactor">
    <cofactor evidence="1">
        <name>Zn(2+)</name>
        <dbReference type="ChEBI" id="CHEBI:29105"/>
    </cofactor>
</comment>
<evidence type="ECO:0000256" key="8">
    <source>
        <dbReference type="ARBA" id="ARBA00023049"/>
    </source>
</evidence>
<evidence type="ECO:0000256" key="6">
    <source>
        <dbReference type="ARBA" id="ARBA00022801"/>
    </source>
</evidence>
<dbReference type="EMBL" id="CP063982">
    <property type="protein sequence ID" value="UOD50874.1"/>
    <property type="molecule type" value="Genomic_DNA"/>
</dbReference>
<dbReference type="PANTHER" id="PTHR37425:SF1">
    <property type="entry name" value="OUTER MEMBRANE PROTEIN"/>
    <property type="match status" value="1"/>
</dbReference>
<keyword evidence="7" id="KW-0862">Zinc</keyword>
<dbReference type="Gene3D" id="3.30.1380.10">
    <property type="match status" value="1"/>
</dbReference>
<keyword evidence="6" id="KW-0378">Hydrolase</keyword>
<dbReference type="InterPro" id="IPR010275">
    <property type="entry name" value="MepK"/>
</dbReference>
<keyword evidence="3" id="KW-0645">Protease</keyword>
<evidence type="ECO:0000256" key="2">
    <source>
        <dbReference type="ARBA" id="ARBA00004776"/>
    </source>
</evidence>
<keyword evidence="4" id="KW-0479">Metal-binding</keyword>